<dbReference type="EMBL" id="ASGP02000005">
    <property type="protein sequence ID" value="KAH9506087.1"/>
    <property type="molecule type" value="Genomic_DNA"/>
</dbReference>
<evidence type="ECO:0000313" key="2">
    <source>
        <dbReference type="Proteomes" id="UP000790347"/>
    </source>
</evidence>
<protein>
    <recommendedName>
        <fullName evidence="3">Reverse transcriptase domain-containing protein</fullName>
    </recommendedName>
</protein>
<dbReference type="AlphaFoldDB" id="A0A922HVX2"/>
<dbReference type="GO" id="GO:0071897">
    <property type="term" value="P:DNA biosynthetic process"/>
    <property type="evidence" value="ECO:0007669"/>
    <property type="project" value="UniProtKB-ARBA"/>
</dbReference>
<keyword evidence="2" id="KW-1185">Reference proteome</keyword>
<dbReference type="Gene3D" id="3.10.10.10">
    <property type="entry name" value="HIV Type 1 Reverse Transcriptase, subunit A, domain 1"/>
    <property type="match status" value="1"/>
</dbReference>
<accession>A0A922HVX2</accession>
<reference evidence="1" key="2">
    <citation type="journal article" date="2022" name="Res Sq">
        <title>Comparative Genomics Reveals Insights into the Divergent Evolution of Astigmatic Mites and Household Pest Adaptations.</title>
        <authorList>
            <person name="Xiong Q."/>
            <person name="Wan A.T.-Y."/>
            <person name="Liu X.-Y."/>
            <person name="Fung C.S.-H."/>
            <person name="Xiao X."/>
            <person name="Malainual N."/>
            <person name="Hou J."/>
            <person name="Wang L."/>
            <person name="Wang M."/>
            <person name="Yang K."/>
            <person name="Cui Y."/>
            <person name="Leung E."/>
            <person name="Nong W."/>
            <person name="Shin S.-K."/>
            <person name="Au S."/>
            <person name="Jeong K.Y."/>
            <person name="Chew F.T."/>
            <person name="Hui J."/>
            <person name="Leung T.F."/>
            <person name="Tungtrongchitr A."/>
            <person name="Zhong N."/>
            <person name="Liu Z."/>
            <person name="Tsui S."/>
        </authorList>
    </citation>
    <scope>NUCLEOTIDE SEQUENCE</scope>
    <source>
        <strain evidence="1">Derf</strain>
        <tissue evidence="1">Whole organism</tissue>
    </source>
</reference>
<sequence>MVAIFFLSARHDRMKPIGVISDIQSAFHNIEINKEHRDYVKFLWLNLDDDKLMCYRFNRLPFGLSSSG</sequence>
<proteinExistence type="predicted"/>
<comment type="caution">
    <text evidence="1">The sequence shown here is derived from an EMBL/GenBank/DDBJ whole genome shotgun (WGS) entry which is preliminary data.</text>
</comment>
<organism evidence="1 2">
    <name type="scientific">Dermatophagoides farinae</name>
    <name type="common">American house dust mite</name>
    <dbReference type="NCBI Taxonomy" id="6954"/>
    <lineage>
        <taxon>Eukaryota</taxon>
        <taxon>Metazoa</taxon>
        <taxon>Ecdysozoa</taxon>
        <taxon>Arthropoda</taxon>
        <taxon>Chelicerata</taxon>
        <taxon>Arachnida</taxon>
        <taxon>Acari</taxon>
        <taxon>Acariformes</taxon>
        <taxon>Sarcoptiformes</taxon>
        <taxon>Astigmata</taxon>
        <taxon>Psoroptidia</taxon>
        <taxon>Analgoidea</taxon>
        <taxon>Pyroglyphidae</taxon>
        <taxon>Dermatophagoidinae</taxon>
        <taxon>Dermatophagoides</taxon>
    </lineage>
</organism>
<gene>
    <name evidence="1" type="ORF">DERF_010834</name>
</gene>
<dbReference type="Gene3D" id="3.30.70.270">
    <property type="match status" value="1"/>
</dbReference>
<dbReference type="Proteomes" id="UP000790347">
    <property type="component" value="Unassembled WGS sequence"/>
</dbReference>
<dbReference type="InterPro" id="IPR043502">
    <property type="entry name" value="DNA/RNA_pol_sf"/>
</dbReference>
<evidence type="ECO:0000313" key="1">
    <source>
        <dbReference type="EMBL" id="KAH9506087.1"/>
    </source>
</evidence>
<dbReference type="SUPFAM" id="SSF56672">
    <property type="entry name" value="DNA/RNA polymerases"/>
    <property type="match status" value="1"/>
</dbReference>
<evidence type="ECO:0008006" key="3">
    <source>
        <dbReference type="Google" id="ProtNLM"/>
    </source>
</evidence>
<reference evidence="1" key="1">
    <citation type="submission" date="2013-05" db="EMBL/GenBank/DDBJ databases">
        <authorList>
            <person name="Yim A.K.Y."/>
            <person name="Chan T.F."/>
            <person name="Ji K.M."/>
            <person name="Liu X.Y."/>
            <person name="Zhou J.W."/>
            <person name="Li R.Q."/>
            <person name="Yang K.Y."/>
            <person name="Li J."/>
            <person name="Li M."/>
            <person name="Law P.T.W."/>
            <person name="Wu Y.L."/>
            <person name="Cai Z.L."/>
            <person name="Qin H."/>
            <person name="Bao Y."/>
            <person name="Leung R.K.K."/>
            <person name="Ng P.K.S."/>
            <person name="Zou J."/>
            <person name="Zhong X.J."/>
            <person name="Ran P.X."/>
            <person name="Zhong N.S."/>
            <person name="Liu Z.G."/>
            <person name="Tsui S.K.W."/>
        </authorList>
    </citation>
    <scope>NUCLEOTIDE SEQUENCE</scope>
    <source>
        <strain evidence="1">Derf</strain>
        <tissue evidence="1">Whole organism</tissue>
    </source>
</reference>
<name>A0A922HVX2_DERFA</name>
<dbReference type="InterPro" id="IPR043128">
    <property type="entry name" value="Rev_trsase/Diguanyl_cyclase"/>
</dbReference>